<dbReference type="Pfam" id="PF06985">
    <property type="entry name" value="HET"/>
    <property type="match status" value="1"/>
</dbReference>
<name>A0A0B7JMC7_BIOOC</name>
<dbReference type="InterPro" id="IPR010730">
    <property type="entry name" value="HET"/>
</dbReference>
<accession>A0A0B7JMC7</accession>
<dbReference type="AlphaFoldDB" id="A0A0B7JMC7"/>
<dbReference type="PANTHER" id="PTHR33112:SF9">
    <property type="entry name" value="HETEROKARYON INCOMPATIBILITY DOMAIN-CONTAINING PROTEIN"/>
    <property type="match status" value="1"/>
</dbReference>
<sequence>MADSECPNGLWDEHLGTAIDVHEFKDCSGTNKCAYCGMLLDIITHTKPSWLADESGTRDLSIAIKPRERWVFNTNLSLPNSKGSGSIRLLEDGQQVDSVQLFKPITDVQKLSLISWDRYEKLLFGESLNIAPSSDSAIAFERASHWLKDCADNHSCYNDAQRSFLPSRMLQIEESGTSSSVQLVERSAVSASPYAALSYCWGKDTSGVLITTKANYSSHLKGIPVASLPKTVQDAITVCRRLGIYLLWVDALCIVQDDGEDWRREAEKMIDVYFNSFLTISANEPNSCKLGFLGPQRFGSSEWQRSVPVQVPPGLGGPASHLLFRDSQMERPKLFSLDSRGWCLQESVMPRRRLVFDGCELSWNCMEKMFCECGHLDEEACGIYPLLRTGRHADEEDDDEELSTYAKLHLEWMDFVEQYSQRALTKSSDKLIAISGVVRLFQTRFANTKSKETEKDKQILGLLRNLVVKDSFMPPGTSGGYFSGLWGDCFIPNLTWTVDHTQLEKSGRMEHKKIGESLAPSWSWASIDGPVTFRHMEISIGAWRERMNPELTLDAVVQEVGCEPIVTDKLGGNATGSSFIRISGSLVPVELAVLHPGDAAGAPQYFWYRRMAGQGDGPIPCRRQCFARTARLQSWRVFLDVERLPTIEKGSPLVDCWSHPRHDGSNGCGCSFNSETEYACLRLMTYKANDGYRTNNVPTIVLFLVLKLIPGSTQTYQRIGLGLWNKDEGVQEAPTNGGDYDMFVEASFQEATII</sequence>
<organism evidence="2">
    <name type="scientific">Bionectria ochroleuca</name>
    <name type="common">Gliocladium roseum</name>
    <dbReference type="NCBI Taxonomy" id="29856"/>
    <lineage>
        <taxon>Eukaryota</taxon>
        <taxon>Fungi</taxon>
        <taxon>Dikarya</taxon>
        <taxon>Ascomycota</taxon>
        <taxon>Pezizomycotina</taxon>
        <taxon>Sordariomycetes</taxon>
        <taxon>Hypocreomycetidae</taxon>
        <taxon>Hypocreales</taxon>
        <taxon>Bionectriaceae</taxon>
        <taxon>Clonostachys</taxon>
    </lineage>
</organism>
<gene>
    <name evidence="2" type="ORF">BN869_000002193_1</name>
</gene>
<dbReference type="EMBL" id="CDPU01000004">
    <property type="protein sequence ID" value="CEO46138.1"/>
    <property type="molecule type" value="Genomic_DNA"/>
</dbReference>
<reference evidence="2" key="1">
    <citation type="submission" date="2015-01" db="EMBL/GenBank/DDBJ databases">
        <authorList>
            <person name="Durling Mikael"/>
        </authorList>
    </citation>
    <scope>NUCLEOTIDE SEQUENCE</scope>
</reference>
<feature type="domain" description="Heterokaryon incompatibility" evidence="1">
    <location>
        <begin position="194"/>
        <end position="346"/>
    </location>
</feature>
<protein>
    <recommendedName>
        <fullName evidence="1">Heterokaryon incompatibility domain-containing protein</fullName>
    </recommendedName>
</protein>
<proteinExistence type="predicted"/>
<evidence type="ECO:0000259" key="1">
    <source>
        <dbReference type="Pfam" id="PF06985"/>
    </source>
</evidence>
<evidence type="ECO:0000313" key="2">
    <source>
        <dbReference type="EMBL" id="CEO46138.1"/>
    </source>
</evidence>
<dbReference type="PANTHER" id="PTHR33112">
    <property type="entry name" value="DOMAIN PROTEIN, PUTATIVE-RELATED"/>
    <property type="match status" value="1"/>
</dbReference>